<dbReference type="PRINTS" id="PR00171">
    <property type="entry name" value="SUGRTRNSPORT"/>
</dbReference>
<keyword evidence="6 10" id="KW-0812">Transmembrane</keyword>
<dbReference type="InterPro" id="IPR003663">
    <property type="entry name" value="Sugar/inositol_transpt"/>
</dbReference>
<feature type="domain" description="Major facilitator superfamily (MFS) profile" evidence="11">
    <location>
        <begin position="1"/>
        <end position="335"/>
    </location>
</feature>
<evidence type="ECO:0000256" key="6">
    <source>
        <dbReference type="ARBA" id="ARBA00022692"/>
    </source>
</evidence>
<sequence length="350" mass="38530">MQNAWWLDLGRLSVGFGVGLICYVVPVYIAEITPKDLRGRFTSATQLMCSCGLALAFFLGNVITWRTLAVIGAIPSLVHIIGLFFIPESPRWLAKIGRHKEFEAALQRLRGKHADISQEAAEIMHYTEMFQQQSEKVLDLFQKRYAYSLIVGVGLLSLQPFVGANAVSYYASSIFVDAGFSSTIGTISLSLIGIPGVALSVLLTDKVGRRPLLLISAGGLCLSTLLVGLAFFFQDINFWKELTPILVYIGLLGQSLSYTTGMAGLPWVIMSEIFPINVKGTAGSLLSLVNWSCSWIVTYTINFMMEWSSEGTFFFFSAISGFTVLFVAKLVPETRGRTLEEIQASMAHFL</sequence>
<name>A0A2P6R6L6_ROSCH</name>
<dbReference type="Proteomes" id="UP000238479">
    <property type="component" value="Chromosome 3"/>
</dbReference>
<dbReference type="PANTHER" id="PTHR48021:SF93">
    <property type="entry name" value="SUGAR TRANSPORTER ERD6-LIKE 1-RELATED"/>
    <property type="match status" value="1"/>
</dbReference>
<dbReference type="PANTHER" id="PTHR48021">
    <property type="match status" value="1"/>
</dbReference>
<dbReference type="InterPro" id="IPR005828">
    <property type="entry name" value="MFS_sugar_transport-like"/>
</dbReference>
<dbReference type="Gene3D" id="1.20.1250.20">
    <property type="entry name" value="MFS general substrate transporter like domains"/>
    <property type="match status" value="1"/>
</dbReference>
<evidence type="ECO:0000256" key="8">
    <source>
        <dbReference type="ARBA" id="ARBA00023136"/>
    </source>
</evidence>
<dbReference type="Gramene" id="PRQ42068">
    <property type="protein sequence ID" value="PRQ42068"/>
    <property type="gene ID" value="RchiOBHm_Chr3g0453601"/>
</dbReference>
<feature type="transmembrane region" description="Helical" evidence="10">
    <location>
        <begin position="281"/>
        <end position="301"/>
    </location>
</feature>
<dbReference type="CDD" id="cd17358">
    <property type="entry name" value="MFS_GLUT6_8_Class3_like"/>
    <property type="match status" value="1"/>
</dbReference>
<dbReference type="InterPro" id="IPR050549">
    <property type="entry name" value="MFS_Trehalose_Transporter"/>
</dbReference>
<dbReference type="EMBL" id="PDCK01000041">
    <property type="protein sequence ID" value="PRQ42068.1"/>
    <property type="molecule type" value="Genomic_DNA"/>
</dbReference>
<evidence type="ECO:0000256" key="2">
    <source>
        <dbReference type="ARBA" id="ARBA00010992"/>
    </source>
</evidence>
<evidence type="ECO:0000256" key="7">
    <source>
        <dbReference type="ARBA" id="ARBA00022989"/>
    </source>
</evidence>
<evidence type="ECO:0000256" key="10">
    <source>
        <dbReference type="SAM" id="Phobius"/>
    </source>
</evidence>
<feature type="transmembrane region" description="Helical" evidence="10">
    <location>
        <begin position="183"/>
        <end position="203"/>
    </location>
</feature>
<evidence type="ECO:0000313" key="12">
    <source>
        <dbReference type="EMBL" id="PRQ42068.1"/>
    </source>
</evidence>
<feature type="transmembrane region" description="Helical" evidence="10">
    <location>
        <begin position="145"/>
        <end position="171"/>
    </location>
</feature>
<comment type="caution">
    <text evidence="12">The sequence shown here is derived from an EMBL/GenBank/DDBJ whole genome shotgun (WGS) entry which is preliminary data.</text>
</comment>
<organism evidence="12 13">
    <name type="scientific">Rosa chinensis</name>
    <name type="common">China rose</name>
    <dbReference type="NCBI Taxonomy" id="74649"/>
    <lineage>
        <taxon>Eukaryota</taxon>
        <taxon>Viridiplantae</taxon>
        <taxon>Streptophyta</taxon>
        <taxon>Embryophyta</taxon>
        <taxon>Tracheophyta</taxon>
        <taxon>Spermatophyta</taxon>
        <taxon>Magnoliopsida</taxon>
        <taxon>eudicotyledons</taxon>
        <taxon>Gunneridae</taxon>
        <taxon>Pentapetalae</taxon>
        <taxon>rosids</taxon>
        <taxon>fabids</taxon>
        <taxon>Rosales</taxon>
        <taxon>Rosaceae</taxon>
        <taxon>Rosoideae</taxon>
        <taxon>Rosoideae incertae sedis</taxon>
        <taxon>Rosa</taxon>
    </lineage>
</organism>
<dbReference type="GO" id="GO:0005886">
    <property type="term" value="C:plasma membrane"/>
    <property type="evidence" value="ECO:0007669"/>
    <property type="project" value="UniProtKB-SubCell"/>
</dbReference>
<evidence type="ECO:0000256" key="3">
    <source>
        <dbReference type="ARBA" id="ARBA00022448"/>
    </source>
</evidence>
<feature type="transmembrane region" description="Helical" evidence="10">
    <location>
        <begin position="313"/>
        <end position="331"/>
    </location>
</feature>
<keyword evidence="13" id="KW-1185">Reference proteome</keyword>
<accession>A0A2P6R6L6</accession>
<evidence type="ECO:0000256" key="9">
    <source>
        <dbReference type="RuleBase" id="RU003346"/>
    </source>
</evidence>
<dbReference type="Pfam" id="PF00083">
    <property type="entry name" value="Sugar_tr"/>
    <property type="match status" value="1"/>
</dbReference>
<dbReference type="InterPro" id="IPR044775">
    <property type="entry name" value="MFS_ERD6/Tret1-like"/>
</dbReference>
<evidence type="ECO:0000256" key="1">
    <source>
        <dbReference type="ARBA" id="ARBA00004651"/>
    </source>
</evidence>
<feature type="transmembrane region" description="Helical" evidence="10">
    <location>
        <begin position="12"/>
        <end position="29"/>
    </location>
</feature>
<keyword evidence="8 10" id="KW-0472">Membrane</keyword>
<comment type="similarity">
    <text evidence="2 9">Belongs to the major facilitator superfamily. Sugar transporter (TC 2.A.1.1) family.</text>
</comment>
<evidence type="ECO:0000256" key="5">
    <source>
        <dbReference type="ARBA" id="ARBA00022597"/>
    </source>
</evidence>
<proteinExistence type="inferred from homology"/>
<dbReference type="SUPFAM" id="SSF103473">
    <property type="entry name" value="MFS general substrate transporter"/>
    <property type="match status" value="1"/>
</dbReference>
<feature type="transmembrane region" description="Helical" evidence="10">
    <location>
        <begin position="65"/>
        <end position="86"/>
    </location>
</feature>
<keyword evidence="5 12" id="KW-0762">Sugar transport</keyword>
<dbReference type="PROSITE" id="PS50850">
    <property type="entry name" value="MFS"/>
    <property type="match status" value="1"/>
</dbReference>
<dbReference type="NCBIfam" id="TIGR00879">
    <property type="entry name" value="SP"/>
    <property type="match status" value="1"/>
</dbReference>
<gene>
    <name evidence="12" type="ORF">RchiOBHm_Chr3g0453601</name>
</gene>
<evidence type="ECO:0000259" key="11">
    <source>
        <dbReference type="PROSITE" id="PS50850"/>
    </source>
</evidence>
<dbReference type="AlphaFoldDB" id="A0A2P6R6L6"/>
<keyword evidence="4" id="KW-1003">Cell membrane</keyword>
<dbReference type="InterPro" id="IPR020846">
    <property type="entry name" value="MFS_dom"/>
</dbReference>
<evidence type="ECO:0000256" key="4">
    <source>
        <dbReference type="ARBA" id="ARBA00022475"/>
    </source>
</evidence>
<dbReference type="OMA" id="LFHMRNA"/>
<dbReference type="InterPro" id="IPR036259">
    <property type="entry name" value="MFS_trans_sf"/>
</dbReference>
<dbReference type="STRING" id="74649.A0A2P6R6L6"/>
<comment type="subcellular location">
    <subcellularLocation>
        <location evidence="1">Cell membrane</location>
        <topology evidence="1">Multi-pass membrane protein</topology>
    </subcellularLocation>
</comment>
<feature type="transmembrane region" description="Helical" evidence="10">
    <location>
        <begin position="245"/>
        <end position="269"/>
    </location>
</feature>
<protein>
    <submittedName>
        <fullName evidence="12">Putative major facilitator, sugar transporter, major facilitator superfamily</fullName>
    </submittedName>
</protein>
<evidence type="ECO:0000313" key="13">
    <source>
        <dbReference type="Proteomes" id="UP000238479"/>
    </source>
</evidence>
<keyword evidence="3 9" id="KW-0813">Transport</keyword>
<keyword evidence="7 10" id="KW-1133">Transmembrane helix</keyword>
<dbReference type="FunFam" id="1.20.1250.20:FF:000218">
    <property type="entry name" value="facilitated trehalose transporter Tret1"/>
    <property type="match status" value="1"/>
</dbReference>
<reference evidence="12 13" key="1">
    <citation type="journal article" date="2018" name="Nat. Genet.">
        <title>The Rosa genome provides new insights in the design of modern roses.</title>
        <authorList>
            <person name="Bendahmane M."/>
        </authorList>
    </citation>
    <scope>NUCLEOTIDE SEQUENCE [LARGE SCALE GENOMIC DNA]</scope>
    <source>
        <strain evidence="13">cv. Old Blush</strain>
    </source>
</reference>
<dbReference type="GO" id="GO:0051119">
    <property type="term" value="F:sugar transmembrane transporter activity"/>
    <property type="evidence" value="ECO:0007669"/>
    <property type="project" value="InterPro"/>
</dbReference>
<feature type="transmembrane region" description="Helical" evidence="10">
    <location>
        <begin position="212"/>
        <end position="233"/>
    </location>
</feature>